<proteinExistence type="predicted"/>
<dbReference type="EMBL" id="DTLB01000049">
    <property type="protein sequence ID" value="HFW32932.1"/>
    <property type="molecule type" value="Genomic_DNA"/>
</dbReference>
<organism evidence="2">
    <name type="scientific">Archaeoglobus fulgidus</name>
    <dbReference type="NCBI Taxonomy" id="2234"/>
    <lineage>
        <taxon>Archaea</taxon>
        <taxon>Methanobacteriati</taxon>
        <taxon>Methanobacteriota</taxon>
        <taxon>Archaeoglobi</taxon>
        <taxon>Archaeoglobales</taxon>
        <taxon>Archaeoglobaceae</taxon>
        <taxon>Archaeoglobus</taxon>
    </lineage>
</organism>
<name>A0A7C3ZFK7_ARCFL</name>
<dbReference type="InterPro" id="IPR012440">
    <property type="entry name" value="DUF1641"/>
</dbReference>
<reference evidence="2" key="1">
    <citation type="journal article" date="2020" name="mSystems">
        <title>Genome- and Community-Level Interaction Insights into Carbon Utilization and Element Cycling Functions of Hydrothermarchaeota in Hydrothermal Sediment.</title>
        <authorList>
            <person name="Zhou Z."/>
            <person name="Liu Y."/>
            <person name="Xu W."/>
            <person name="Pan J."/>
            <person name="Luo Z.H."/>
            <person name="Li M."/>
        </authorList>
    </citation>
    <scope>NUCLEOTIDE SEQUENCE [LARGE SCALE GENOMIC DNA]</scope>
    <source>
        <strain evidence="2">SpSt-38</strain>
        <strain evidence="1">SpSt-87</strain>
    </source>
</reference>
<sequence length="134" mass="15000">MDEVKELEPLLKKISENREYLEDVIDKLVWLEKSGNLDAIIGFAAFIKIIQDSISDAVVDRNMEMLANIGLISTKFTSDRTLMLLNALGDAICRCEKQPEPVGLIGLMKALREPEVQKTLGMLLNIARELGKNI</sequence>
<protein>
    <submittedName>
        <fullName evidence="2">DUF1641 domain-containing protein</fullName>
    </submittedName>
</protein>
<accession>A0A7C3ZFK7</accession>
<dbReference type="PANTHER" id="PTHR39180">
    <property type="match status" value="1"/>
</dbReference>
<dbReference type="AlphaFoldDB" id="A0A7C3ZFK7"/>
<dbReference type="Pfam" id="PF07849">
    <property type="entry name" value="DUF1641"/>
    <property type="match status" value="1"/>
</dbReference>
<evidence type="ECO:0000313" key="2">
    <source>
        <dbReference type="EMBL" id="HGF87892.1"/>
    </source>
</evidence>
<gene>
    <name evidence="2" type="ORF">ENR21_05845</name>
    <name evidence="1" type="ORF">ENW66_08315</name>
</gene>
<evidence type="ECO:0000313" key="1">
    <source>
        <dbReference type="EMBL" id="HFW32932.1"/>
    </source>
</evidence>
<comment type="caution">
    <text evidence="2">The sequence shown here is derived from an EMBL/GenBank/DDBJ whole genome shotgun (WGS) entry which is preliminary data.</text>
</comment>
<dbReference type="PANTHER" id="PTHR39180:SF2">
    <property type="entry name" value="DUF1641 DOMAIN-CONTAINING PROTEIN"/>
    <property type="match status" value="1"/>
</dbReference>
<dbReference type="EMBL" id="DSQD01000183">
    <property type="protein sequence ID" value="HGF87892.1"/>
    <property type="molecule type" value="Genomic_DNA"/>
</dbReference>